<dbReference type="Gene3D" id="3.40.1280.10">
    <property type="match status" value="1"/>
</dbReference>
<comment type="subunit">
    <text evidence="5">Homodimer.</text>
</comment>
<evidence type="ECO:0000256" key="4">
    <source>
        <dbReference type="ARBA" id="ARBA00038303"/>
    </source>
</evidence>
<dbReference type="AlphaFoldDB" id="A0A838Y6E0"/>
<protein>
    <recommendedName>
        <fullName evidence="5">Ribosomal RNA large subunit methyltransferase H</fullName>
        <ecNumber evidence="5">2.1.1.177</ecNumber>
    </recommendedName>
    <alternativeName>
        <fullName evidence="5">23S rRNA (pseudouridine1915-N3)-methyltransferase</fullName>
    </alternativeName>
    <alternativeName>
        <fullName evidence="5">23S rRNA m3Psi1915 methyltransferase</fullName>
    </alternativeName>
    <alternativeName>
        <fullName evidence="5">rRNA (pseudouridine-N3-)-methyltransferase RlmH</fullName>
    </alternativeName>
</protein>
<dbReference type="InterPro" id="IPR003742">
    <property type="entry name" value="RlmH-like"/>
</dbReference>
<evidence type="ECO:0000256" key="2">
    <source>
        <dbReference type="ARBA" id="ARBA00022679"/>
    </source>
</evidence>
<dbReference type="EC" id="2.1.1.177" evidence="5"/>
<dbReference type="PANTHER" id="PTHR33603">
    <property type="entry name" value="METHYLTRANSFERASE"/>
    <property type="match status" value="1"/>
</dbReference>
<dbReference type="SUPFAM" id="SSF75217">
    <property type="entry name" value="alpha/beta knot"/>
    <property type="match status" value="1"/>
</dbReference>
<dbReference type="GO" id="GO:0070038">
    <property type="term" value="F:rRNA (pseudouridine-N3-)-methyltransferase activity"/>
    <property type="evidence" value="ECO:0007669"/>
    <property type="project" value="UniProtKB-UniRule"/>
</dbReference>
<feature type="binding site" evidence="5">
    <location>
        <position position="103"/>
    </location>
    <ligand>
        <name>S-adenosyl-L-methionine</name>
        <dbReference type="ChEBI" id="CHEBI:59789"/>
    </ligand>
</feature>
<evidence type="ECO:0000256" key="5">
    <source>
        <dbReference type="HAMAP-Rule" id="MF_00658"/>
    </source>
</evidence>
<comment type="caution">
    <text evidence="5">Lacks conserved residue(s) required for the propagation of feature annotation.</text>
</comment>
<organism evidence="6 7">
    <name type="scientific">SAR86 cluster bacterium</name>
    <dbReference type="NCBI Taxonomy" id="2030880"/>
    <lineage>
        <taxon>Bacteria</taxon>
        <taxon>Pseudomonadati</taxon>
        <taxon>Pseudomonadota</taxon>
        <taxon>Gammaproteobacteria</taxon>
        <taxon>SAR86 cluster</taxon>
    </lineage>
</organism>
<comment type="function">
    <text evidence="5">Specifically methylates the pseudouridine at position 1915 (m3Psi1915) in 23S rRNA.</text>
</comment>
<comment type="similarity">
    <text evidence="4 5">Belongs to the RNA methyltransferase RlmH family.</text>
</comment>
<evidence type="ECO:0000313" key="7">
    <source>
        <dbReference type="Proteomes" id="UP000551848"/>
    </source>
</evidence>
<name>A0A838Y6E0_9GAMM</name>
<keyword evidence="3 5" id="KW-0949">S-adenosyl-L-methionine</keyword>
<dbReference type="GO" id="GO:0005737">
    <property type="term" value="C:cytoplasm"/>
    <property type="evidence" value="ECO:0007669"/>
    <property type="project" value="UniProtKB-SubCell"/>
</dbReference>
<reference evidence="6 7" key="1">
    <citation type="submission" date="2020-06" db="EMBL/GenBank/DDBJ databases">
        <title>Dysbiosis in marine aquaculture revealed through microbiome analysis: reverse ecology for environmental sustainability.</title>
        <authorList>
            <person name="Haro-Moreno J.M."/>
            <person name="Coutinho F.H."/>
            <person name="Zaragoza-Solas A."/>
            <person name="Picazo A."/>
            <person name="Almagro-Moreno S."/>
            <person name="Lopez-Perez M."/>
        </authorList>
    </citation>
    <scope>NUCLEOTIDE SEQUENCE [LARGE SCALE GENOMIC DNA]</scope>
    <source>
        <strain evidence="6">MCMED-G41</strain>
    </source>
</reference>
<proteinExistence type="inferred from homology"/>
<accession>A0A838Y6E0</accession>
<comment type="catalytic activity">
    <reaction evidence="5">
        <text>pseudouridine(1915) in 23S rRNA + S-adenosyl-L-methionine = N(3)-methylpseudouridine(1915) in 23S rRNA + S-adenosyl-L-homocysteine + H(+)</text>
        <dbReference type="Rhea" id="RHEA:42752"/>
        <dbReference type="Rhea" id="RHEA-COMP:10221"/>
        <dbReference type="Rhea" id="RHEA-COMP:10222"/>
        <dbReference type="ChEBI" id="CHEBI:15378"/>
        <dbReference type="ChEBI" id="CHEBI:57856"/>
        <dbReference type="ChEBI" id="CHEBI:59789"/>
        <dbReference type="ChEBI" id="CHEBI:65314"/>
        <dbReference type="ChEBI" id="CHEBI:74486"/>
        <dbReference type="EC" id="2.1.1.177"/>
    </reaction>
</comment>
<comment type="caution">
    <text evidence="6">The sequence shown here is derived from an EMBL/GenBank/DDBJ whole genome shotgun (WGS) entry which is preliminary data.</text>
</comment>
<evidence type="ECO:0000256" key="1">
    <source>
        <dbReference type="ARBA" id="ARBA00022603"/>
    </source>
</evidence>
<dbReference type="EMBL" id="JACETL010000051">
    <property type="protein sequence ID" value="MBA4692873.1"/>
    <property type="molecule type" value="Genomic_DNA"/>
</dbReference>
<keyword evidence="1 5" id="KW-0489">Methyltransferase</keyword>
<dbReference type="Pfam" id="PF02590">
    <property type="entry name" value="SPOUT_MTase"/>
    <property type="match status" value="1"/>
</dbReference>
<gene>
    <name evidence="5" type="primary">rlmH</name>
    <name evidence="6" type="ORF">H2072_03915</name>
</gene>
<dbReference type="PIRSF" id="PIRSF004505">
    <property type="entry name" value="MT_bac"/>
    <property type="match status" value="1"/>
</dbReference>
<dbReference type="InterPro" id="IPR029026">
    <property type="entry name" value="tRNA_m1G_MTases_N"/>
</dbReference>
<evidence type="ECO:0000313" key="6">
    <source>
        <dbReference type="EMBL" id="MBA4692873.1"/>
    </source>
</evidence>
<dbReference type="InterPro" id="IPR029028">
    <property type="entry name" value="Alpha/beta_knot_MTases"/>
</dbReference>
<dbReference type="CDD" id="cd18081">
    <property type="entry name" value="RlmH-like"/>
    <property type="match status" value="1"/>
</dbReference>
<evidence type="ECO:0000256" key="3">
    <source>
        <dbReference type="ARBA" id="ARBA00022691"/>
    </source>
</evidence>
<sequence length="154" mass="17613">MKCKIISISHKLSDWEKQALQFYSKQIPLNFNISFAEVKPSASKNLDTESILETERLAIVKQIDTDSHVILWDRTGKKINSRGFAALLQDKIDHGVNINFIIGGAHGVSQKLLTTSQLILSASELTFPHRLFKIFLMEQIYRASTIHRNHPYHK</sequence>
<keyword evidence="2 5" id="KW-0808">Transferase</keyword>
<dbReference type="PANTHER" id="PTHR33603:SF1">
    <property type="entry name" value="RIBOSOMAL RNA LARGE SUBUNIT METHYLTRANSFERASE H"/>
    <property type="match status" value="1"/>
</dbReference>
<dbReference type="HAMAP" id="MF_00658">
    <property type="entry name" value="23SrRNA_methyltr_H"/>
    <property type="match status" value="1"/>
</dbReference>
<keyword evidence="5" id="KW-0963">Cytoplasm</keyword>
<comment type="subcellular location">
    <subcellularLocation>
        <location evidence="5">Cytoplasm</location>
    </subcellularLocation>
</comment>
<keyword evidence="5" id="KW-0698">rRNA processing</keyword>
<dbReference type="Proteomes" id="UP000551848">
    <property type="component" value="Unassembled WGS sequence"/>
</dbReference>